<accession>A0A6B0UCV1</accession>
<feature type="chain" id="PRO_5025520372" description="Secreted protein" evidence="2">
    <location>
        <begin position="24"/>
        <end position="78"/>
    </location>
</feature>
<protein>
    <recommendedName>
        <fullName evidence="4">Secreted protein</fullName>
    </recommendedName>
</protein>
<feature type="transmembrane region" description="Helical" evidence="1">
    <location>
        <begin position="42"/>
        <end position="64"/>
    </location>
</feature>
<keyword evidence="1" id="KW-0812">Transmembrane</keyword>
<evidence type="ECO:0000256" key="2">
    <source>
        <dbReference type="SAM" id="SignalP"/>
    </source>
</evidence>
<name>A0A6B0UCV1_IXORI</name>
<sequence>MLHLNGFFSVSLLLLLVGDSARTWEEVGDGGGATIVCTVPTLLLQLLLGVIVSAVVFALAVVCMGTPPSLRLSLSLCR</sequence>
<evidence type="ECO:0008006" key="4">
    <source>
        <dbReference type="Google" id="ProtNLM"/>
    </source>
</evidence>
<dbReference type="EMBL" id="GIFC01001940">
    <property type="protein sequence ID" value="MXU84023.1"/>
    <property type="molecule type" value="Transcribed_RNA"/>
</dbReference>
<keyword evidence="1" id="KW-0472">Membrane</keyword>
<organism evidence="3">
    <name type="scientific">Ixodes ricinus</name>
    <name type="common">Common tick</name>
    <name type="synonym">Acarus ricinus</name>
    <dbReference type="NCBI Taxonomy" id="34613"/>
    <lineage>
        <taxon>Eukaryota</taxon>
        <taxon>Metazoa</taxon>
        <taxon>Ecdysozoa</taxon>
        <taxon>Arthropoda</taxon>
        <taxon>Chelicerata</taxon>
        <taxon>Arachnida</taxon>
        <taxon>Acari</taxon>
        <taxon>Parasitiformes</taxon>
        <taxon>Ixodida</taxon>
        <taxon>Ixodoidea</taxon>
        <taxon>Ixodidae</taxon>
        <taxon>Ixodinae</taxon>
        <taxon>Ixodes</taxon>
    </lineage>
</organism>
<proteinExistence type="predicted"/>
<reference evidence="3" key="1">
    <citation type="submission" date="2019-12" db="EMBL/GenBank/DDBJ databases">
        <title>An insight into the sialome of adult female Ixodes ricinus ticks feeding for 6 days.</title>
        <authorList>
            <person name="Perner J."/>
            <person name="Ribeiro J.M.C."/>
        </authorList>
    </citation>
    <scope>NUCLEOTIDE SEQUENCE</scope>
    <source>
        <strain evidence="3">Semi-engorged</strain>
        <tissue evidence="3">Salivary glands</tissue>
    </source>
</reference>
<evidence type="ECO:0000313" key="3">
    <source>
        <dbReference type="EMBL" id="MXU84023.1"/>
    </source>
</evidence>
<evidence type="ECO:0000256" key="1">
    <source>
        <dbReference type="SAM" id="Phobius"/>
    </source>
</evidence>
<keyword evidence="2" id="KW-0732">Signal</keyword>
<keyword evidence="1" id="KW-1133">Transmembrane helix</keyword>
<dbReference type="AlphaFoldDB" id="A0A6B0UCV1"/>
<feature type="signal peptide" evidence="2">
    <location>
        <begin position="1"/>
        <end position="23"/>
    </location>
</feature>